<dbReference type="GO" id="GO:0046872">
    <property type="term" value="F:metal ion binding"/>
    <property type="evidence" value="ECO:0007669"/>
    <property type="project" value="UniProtKB-KW"/>
</dbReference>
<dbReference type="InterPro" id="IPR018110">
    <property type="entry name" value="Mandel_Rmase/mucon_lact_enz_CS"/>
</dbReference>
<dbReference type="Gene3D" id="3.30.390.10">
    <property type="entry name" value="Enolase-like, N-terminal domain"/>
    <property type="match status" value="1"/>
</dbReference>
<dbReference type="OrthoDB" id="9766759at2"/>
<evidence type="ECO:0000313" key="4">
    <source>
        <dbReference type="Proteomes" id="UP000239002"/>
    </source>
</evidence>
<dbReference type="GO" id="GO:0009063">
    <property type="term" value="P:amino acid catabolic process"/>
    <property type="evidence" value="ECO:0007669"/>
    <property type="project" value="InterPro"/>
</dbReference>
<dbReference type="InterPro" id="IPR013342">
    <property type="entry name" value="Mandelate_racemase_C"/>
</dbReference>
<dbReference type="SFLD" id="SFLDG00180">
    <property type="entry name" value="muconate_cycloisomerase"/>
    <property type="match status" value="1"/>
</dbReference>
<comment type="caution">
    <text evidence="3">The sequence shown here is derived from an EMBL/GenBank/DDBJ whole genome shotgun (WGS) entry which is preliminary data.</text>
</comment>
<evidence type="ECO:0000313" key="3">
    <source>
        <dbReference type="EMBL" id="PPK94985.1"/>
    </source>
</evidence>
<dbReference type="GO" id="GO:0016854">
    <property type="term" value="F:racemase and epimerase activity"/>
    <property type="evidence" value="ECO:0007669"/>
    <property type="project" value="UniProtKB-ARBA"/>
</dbReference>
<dbReference type="InterPro" id="IPR036849">
    <property type="entry name" value="Enolase-like_C_sf"/>
</dbReference>
<dbReference type="SFLD" id="SFLDF00009">
    <property type="entry name" value="o-succinylbenzoate_synthase"/>
    <property type="match status" value="1"/>
</dbReference>
<organism evidence="3 4">
    <name type="scientific">Nonlabens xylanidelens</name>
    <dbReference type="NCBI Taxonomy" id="191564"/>
    <lineage>
        <taxon>Bacteria</taxon>
        <taxon>Pseudomonadati</taxon>
        <taxon>Bacteroidota</taxon>
        <taxon>Flavobacteriia</taxon>
        <taxon>Flavobacteriales</taxon>
        <taxon>Flavobacteriaceae</taxon>
        <taxon>Nonlabens</taxon>
    </lineage>
</organism>
<dbReference type="SUPFAM" id="SSF54826">
    <property type="entry name" value="Enolase N-terminal domain-like"/>
    <property type="match status" value="1"/>
</dbReference>
<dbReference type="PANTHER" id="PTHR48073:SF2">
    <property type="entry name" value="O-SUCCINYLBENZOATE SYNTHASE"/>
    <property type="match status" value="1"/>
</dbReference>
<dbReference type="InterPro" id="IPR029065">
    <property type="entry name" value="Enolase_C-like"/>
</dbReference>
<dbReference type="InterPro" id="IPR029017">
    <property type="entry name" value="Enolase-like_N"/>
</dbReference>
<feature type="domain" description="Mandelate racemase/muconate lactonizing enzyme C-terminal" evidence="2">
    <location>
        <begin position="128"/>
        <end position="226"/>
    </location>
</feature>
<dbReference type="PANTHER" id="PTHR48073">
    <property type="entry name" value="O-SUCCINYLBENZOATE SYNTHASE-RELATED"/>
    <property type="match status" value="1"/>
</dbReference>
<sequence>MKAHFQKYVLEFKQPAGTSRGILKTKNTWFLIIDNGDKQGVGEVNMFSGLSIDDRPEFEKQLQWTCDHINLSPVEMMEALKKWPSILFGYEMAMRSLQSSDPFTLFPSMFTEGQDAISINGLVWMGNQDFMMQQLEEKLTAGFDCIKMKIGAIDFEAEMSLLKLIRSRFRESEITIRVDANGAFTPQNALGKLEEIAKYDVHSIEQPIKQGQWGDMARLCEQTPLDIALDEELIGLYNIEEKIACLDVIKPQYIILKPALVGGFQSSREWINLATERNIDWWITSALESNIGLNAIAQFTYTLGNKMPQGLGTGSLYTNNIEAPLEIKNGQLWCNTSGNWDTNKLKF</sequence>
<keyword evidence="4" id="KW-1185">Reference proteome</keyword>
<dbReference type="RefSeq" id="WP_104515428.1">
    <property type="nucleotide sequence ID" value="NZ_MQVW01000024.1"/>
</dbReference>
<evidence type="ECO:0000256" key="1">
    <source>
        <dbReference type="ARBA" id="ARBA00022723"/>
    </source>
</evidence>
<accession>A0A2S6ILD2</accession>
<protein>
    <submittedName>
        <fullName evidence="3">O-succinylbenzoate synthase</fullName>
    </submittedName>
</protein>
<dbReference type="Pfam" id="PF13378">
    <property type="entry name" value="MR_MLE_C"/>
    <property type="match status" value="1"/>
</dbReference>
<dbReference type="PROSITE" id="PS00909">
    <property type="entry name" value="MR_MLE_2"/>
    <property type="match status" value="1"/>
</dbReference>
<gene>
    <name evidence="3" type="ORF">LY01_01738</name>
</gene>
<dbReference type="CDD" id="cd03320">
    <property type="entry name" value="OSBS"/>
    <property type="match status" value="1"/>
</dbReference>
<reference evidence="3 4" key="1">
    <citation type="submission" date="2018-02" db="EMBL/GenBank/DDBJ databases">
        <title>Genomic Encyclopedia of Archaeal and Bacterial Type Strains, Phase II (KMG-II): from individual species to whole genera.</title>
        <authorList>
            <person name="Goeker M."/>
        </authorList>
    </citation>
    <scope>NUCLEOTIDE SEQUENCE [LARGE SCALE GENOMIC DNA]</scope>
    <source>
        <strain evidence="3 4">DSM 16809</strain>
    </source>
</reference>
<dbReference type="Gene3D" id="3.20.20.120">
    <property type="entry name" value="Enolase-like C-terminal domain"/>
    <property type="match status" value="1"/>
</dbReference>
<name>A0A2S6ILD2_9FLAO</name>
<dbReference type="Proteomes" id="UP000239002">
    <property type="component" value="Unassembled WGS sequence"/>
</dbReference>
<dbReference type="SFLD" id="SFLDS00001">
    <property type="entry name" value="Enolase"/>
    <property type="match status" value="1"/>
</dbReference>
<dbReference type="AlphaFoldDB" id="A0A2S6ILD2"/>
<proteinExistence type="predicted"/>
<dbReference type="SUPFAM" id="SSF51604">
    <property type="entry name" value="Enolase C-terminal domain-like"/>
    <property type="match status" value="1"/>
</dbReference>
<evidence type="ECO:0000259" key="2">
    <source>
        <dbReference type="SMART" id="SM00922"/>
    </source>
</evidence>
<keyword evidence="1" id="KW-0479">Metal-binding</keyword>
<dbReference type="SMART" id="SM00922">
    <property type="entry name" value="MR_MLE"/>
    <property type="match status" value="1"/>
</dbReference>
<dbReference type="EMBL" id="PTJE01000003">
    <property type="protein sequence ID" value="PPK94985.1"/>
    <property type="molecule type" value="Genomic_DNA"/>
</dbReference>